<evidence type="ECO:0000256" key="3">
    <source>
        <dbReference type="ARBA" id="ARBA00023237"/>
    </source>
</evidence>
<evidence type="ECO:0000313" key="9">
    <source>
        <dbReference type="Proteomes" id="UP000295382"/>
    </source>
</evidence>
<dbReference type="GO" id="GO:0046819">
    <property type="term" value="P:protein secretion by the type V secretion system"/>
    <property type="evidence" value="ECO:0007669"/>
    <property type="project" value="TreeGrafter"/>
</dbReference>
<dbReference type="EMBL" id="SLZQ01000019">
    <property type="protein sequence ID" value="TCS32903.1"/>
    <property type="molecule type" value="Genomic_DNA"/>
</dbReference>
<keyword evidence="1" id="KW-0472">Membrane</keyword>
<feature type="domain" description="ShlB POTRA" evidence="7">
    <location>
        <begin position="164"/>
        <end position="210"/>
    </location>
</feature>
<dbReference type="PANTHER" id="PTHR34597">
    <property type="entry name" value="SLR1661 PROTEIN"/>
    <property type="match status" value="1"/>
</dbReference>
<evidence type="ECO:0000256" key="2">
    <source>
        <dbReference type="ARBA" id="ARBA00022692"/>
    </source>
</evidence>
<dbReference type="Proteomes" id="UP000295382">
    <property type="component" value="Unassembled WGS sequence"/>
</dbReference>
<feature type="chain" id="PRO_5020878879" evidence="4">
    <location>
        <begin position="20"/>
        <end position="572"/>
    </location>
</feature>
<dbReference type="Gene3D" id="2.40.160.50">
    <property type="entry name" value="membrane protein fhac: a member of the omp85/tpsb transporter family"/>
    <property type="match status" value="1"/>
</dbReference>
<sequence length="572" mass="62424">MAITAALVCLVSVAPSILAQTVPLSPAQVTEEGLRRQEERTREQQQQIQPKADVLQPQAPIIVPTRLPVEQPCFVIQGVELIGPDAVRFGWLADSASPYLGQCVGVAGLRHIAAALDAKLIELGYVTSRVTLPQQNLNDGILTMQLHVGRVAQITMRKAEKDKPQDDGWGTWRNAFPVAEGDVLNVRDLEQGVEQMKRLPSQNVATELEPGANPDTSNVVILRQSGTVWEHVRGGVTIDNSGSRTLGLTQLSGYLSLDNLLGLNDIISISANTNAENLAANHRSQSASFNYSIPWGYNTFSYSKSYSRFAQTVAGTTVQFLSSGTGVNDEIKWHRTVVRTSATKAGFYTALATRRANSFLDDVELVVQRRRTSSVETGITYKQLIGDASLDFELGYRHGVNWRDAQDDLPSSSSGGLTLRPDITILTGSFSKPFKIGSTPLQYSASIRAQYTPDQTLSVDQIAIGNRFTVRGFDGDNVLLAESGYFIRNDLSIPVKLMDNLVAVAYLGLDFGRVWGPSTALLVGDKLAGTAVGLRGQWQQLQFDLSLGAPIYKPVGFRTRSWSPYLSLTYAF</sequence>
<feature type="domain" description="Polypeptide-transport-associated ShlB-type" evidence="6">
    <location>
        <begin position="74"/>
        <end position="147"/>
    </location>
</feature>
<organism evidence="8 9">
    <name type="scientific">Paucimonas lemoignei</name>
    <name type="common">Pseudomonas lemoignei</name>
    <dbReference type="NCBI Taxonomy" id="29443"/>
    <lineage>
        <taxon>Bacteria</taxon>
        <taxon>Pseudomonadati</taxon>
        <taxon>Pseudomonadota</taxon>
        <taxon>Betaproteobacteria</taxon>
        <taxon>Burkholderiales</taxon>
        <taxon>Burkholderiaceae</taxon>
        <taxon>Paucimonas</taxon>
    </lineage>
</organism>
<evidence type="ECO:0000256" key="1">
    <source>
        <dbReference type="ARBA" id="ARBA00022452"/>
    </source>
</evidence>
<dbReference type="Pfam" id="PF08479">
    <property type="entry name" value="POTRA_2"/>
    <property type="match status" value="1"/>
</dbReference>
<dbReference type="InterPro" id="IPR027282">
    <property type="entry name" value="TPS"/>
</dbReference>
<protein>
    <submittedName>
        <fullName evidence="8">Hemolysin activation/secretion protein</fullName>
    </submittedName>
</protein>
<evidence type="ECO:0000259" key="7">
    <source>
        <dbReference type="Pfam" id="PF17287"/>
    </source>
</evidence>
<feature type="signal peptide" evidence="4">
    <location>
        <begin position="1"/>
        <end position="19"/>
    </location>
</feature>
<gene>
    <name evidence="8" type="ORF">EDC30_11914</name>
</gene>
<dbReference type="PANTHER" id="PTHR34597:SF3">
    <property type="entry name" value="OUTER MEMBRANE TRANSPORTER CDIB"/>
    <property type="match status" value="1"/>
</dbReference>
<evidence type="ECO:0000313" key="8">
    <source>
        <dbReference type="EMBL" id="TCS32903.1"/>
    </source>
</evidence>
<dbReference type="Gene3D" id="3.10.20.310">
    <property type="entry name" value="membrane protein fhac"/>
    <property type="match status" value="1"/>
</dbReference>
<dbReference type="InterPro" id="IPR005565">
    <property type="entry name" value="Hemolysn_activator_HlyB_C"/>
</dbReference>
<dbReference type="Pfam" id="PF03865">
    <property type="entry name" value="ShlB"/>
    <property type="match status" value="1"/>
</dbReference>
<dbReference type="InterPro" id="IPR035251">
    <property type="entry name" value="ShlB_POTRA"/>
</dbReference>
<proteinExistence type="predicted"/>
<keyword evidence="9" id="KW-1185">Reference proteome</keyword>
<dbReference type="AlphaFoldDB" id="A0A4R3HS81"/>
<evidence type="ECO:0000259" key="5">
    <source>
        <dbReference type="Pfam" id="PF03865"/>
    </source>
</evidence>
<accession>A0A4R3HS81</accession>
<dbReference type="InterPro" id="IPR013686">
    <property type="entry name" value="Polypept-transport_assoc_ShlB"/>
</dbReference>
<dbReference type="InterPro" id="IPR051544">
    <property type="entry name" value="TPS_OM_transporter"/>
</dbReference>
<dbReference type="GO" id="GO:0098046">
    <property type="term" value="C:type V protein secretion system complex"/>
    <property type="evidence" value="ECO:0007669"/>
    <property type="project" value="TreeGrafter"/>
</dbReference>
<comment type="caution">
    <text evidence="8">The sequence shown here is derived from an EMBL/GenBank/DDBJ whole genome shotgun (WGS) entry which is preliminary data.</text>
</comment>
<dbReference type="PIRSF" id="PIRSF029745">
    <property type="entry name" value="FhaC"/>
    <property type="match status" value="1"/>
</dbReference>
<evidence type="ECO:0000259" key="6">
    <source>
        <dbReference type="Pfam" id="PF08479"/>
    </source>
</evidence>
<dbReference type="GO" id="GO:0008320">
    <property type="term" value="F:protein transmembrane transporter activity"/>
    <property type="evidence" value="ECO:0007669"/>
    <property type="project" value="TreeGrafter"/>
</dbReference>
<keyword evidence="1" id="KW-1134">Transmembrane beta strand</keyword>
<dbReference type="Pfam" id="PF17287">
    <property type="entry name" value="POTRA_3"/>
    <property type="match status" value="1"/>
</dbReference>
<keyword evidence="4" id="KW-0732">Signal</keyword>
<feature type="domain" description="Haemolysin activator HlyB C-terminal" evidence="5">
    <location>
        <begin position="216"/>
        <end position="536"/>
    </location>
</feature>
<reference evidence="8 9" key="1">
    <citation type="submission" date="2019-03" db="EMBL/GenBank/DDBJ databases">
        <title>Genomic Encyclopedia of Type Strains, Phase IV (KMG-IV): sequencing the most valuable type-strain genomes for metagenomic binning, comparative biology and taxonomic classification.</title>
        <authorList>
            <person name="Goeker M."/>
        </authorList>
    </citation>
    <scope>NUCLEOTIDE SEQUENCE [LARGE SCALE GENOMIC DNA]</scope>
    <source>
        <strain evidence="8 9">DSM 7445</strain>
    </source>
</reference>
<name>A0A4R3HS81_PAULE</name>
<keyword evidence="3" id="KW-0998">Cell outer membrane</keyword>
<keyword evidence="2" id="KW-0812">Transmembrane</keyword>
<evidence type="ECO:0000256" key="4">
    <source>
        <dbReference type="SAM" id="SignalP"/>
    </source>
</evidence>